<protein>
    <recommendedName>
        <fullName evidence="3">Bacteriocin</fullName>
    </recommendedName>
</protein>
<reference evidence="1 2" key="1">
    <citation type="journal article" date="2013" name="Int. J. Syst. Evol. Microbiol.">
        <title>Chryseobacterium angstadtii sp. nov., isolated from a newt tank.</title>
        <authorList>
            <person name="Kirk K.E."/>
            <person name="Hoffman J.A."/>
            <person name="Smith K.A."/>
            <person name="Strahan B.L."/>
            <person name="Failor K.C."/>
            <person name="Krebs J.E."/>
            <person name="Gale A.N."/>
            <person name="Do T.D."/>
            <person name="Sontag T.C."/>
            <person name="Batties A.M."/>
            <person name="Mistiszyn K."/>
            <person name="Newman J.D."/>
        </authorList>
    </citation>
    <scope>NUCLEOTIDE SEQUENCE [LARGE SCALE GENOMIC DNA]</scope>
    <source>
        <strain evidence="1 2">KM</strain>
    </source>
</reference>
<organism evidence="1 2">
    <name type="scientific">Chryseobacterium angstadtii</name>
    <dbReference type="NCBI Taxonomy" id="558151"/>
    <lineage>
        <taxon>Bacteria</taxon>
        <taxon>Pseudomonadati</taxon>
        <taxon>Bacteroidota</taxon>
        <taxon>Flavobacteriia</taxon>
        <taxon>Flavobacteriales</taxon>
        <taxon>Weeksellaceae</taxon>
        <taxon>Chryseobacterium group</taxon>
        <taxon>Chryseobacterium</taxon>
    </lineage>
</organism>
<dbReference type="STRING" id="558151.ACM46_10680"/>
<dbReference type="PATRIC" id="fig|558151.6.peg.2256"/>
<keyword evidence="2" id="KW-1185">Reference proteome</keyword>
<gene>
    <name evidence="1" type="ORF">ACM46_10680</name>
</gene>
<dbReference type="InterPro" id="IPR058074">
    <property type="entry name" value="Bacteriocin-like"/>
</dbReference>
<dbReference type="Proteomes" id="UP000036261">
    <property type="component" value="Unassembled WGS sequence"/>
</dbReference>
<comment type="caution">
    <text evidence="1">The sequence shown here is derived from an EMBL/GenBank/DDBJ whole genome shotgun (WGS) entry which is preliminary data.</text>
</comment>
<dbReference type="RefSeq" id="WP_048506633.1">
    <property type="nucleotide sequence ID" value="NZ_LFND01000003.1"/>
</dbReference>
<dbReference type="AlphaFoldDB" id="A0A0J7IFJ2"/>
<dbReference type="OrthoDB" id="1449208at2"/>
<proteinExistence type="predicted"/>
<dbReference type="EMBL" id="LFND01000003">
    <property type="protein sequence ID" value="KMQ64701.1"/>
    <property type="molecule type" value="Genomic_DNA"/>
</dbReference>
<evidence type="ECO:0000313" key="2">
    <source>
        <dbReference type="Proteomes" id="UP000036261"/>
    </source>
</evidence>
<evidence type="ECO:0000313" key="1">
    <source>
        <dbReference type="EMBL" id="KMQ64701.1"/>
    </source>
</evidence>
<evidence type="ECO:0008006" key="3">
    <source>
        <dbReference type="Google" id="ProtNLM"/>
    </source>
</evidence>
<accession>A0A0J7IFJ2</accession>
<sequence length="60" mass="6827">MKNLKKLKRDELKNVKGGLGPSLIIYPTDENGYCSTPPYISYCARFDGCMTPESWDKYCS</sequence>
<dbReference type="NCBIfam" id="NF047798">
    <property type="entry name" value="leader_Chryseo"/>
    <property type="match status" value="1"/>
</dbReference>
<name>A0A0J7IFJ2_9FLAO</name>